<sequence length="160" mass="19236">MNKIKFSVFKPGWDLLKEKRFWIFFIVQFLFWTGFYFWQIREIVDLTSLISGRERLPFFFHLINFFLLSSPIIIVQILSTIVLPRIKFWQVVLIILSNYFNFFGLLVALILFLFQYFNPKKFLAKVLFMVLSIIISSLIFIVLFVVFFLTAEIVYKFVVV</sequence>
<reference evidence="2 3" key="1">
    <citation type="journal article" date="2015" name="Nature">
        <title>rRNA introns, odd ribosomes, and small enigmatic genomes across a large radiation of phyla.</title>
        <authorList>
            <person name="Brown C.T."/>
            <person name="Hug L.A."/>
            <person name="Thomas B.C."/>
            <person name="Sharon I."/>
            <person name="Castelle C.J."/>
            <person name="Singh A."/>
            <person name="Wilkins M.J."/>
            <person name="Williams K.H."/>
            <person name="Banfield J.F."/>
        </authorList>
    </citation>
    <scope>NUCLEOTIDE SEQUENCE [LARGE SCALE GENOMIC DNA]</scope>
</reference>
<organism evidence="2 3">
    <name type="scientific">Candidatus Uhrbacteria bacterium GW2011_GWE2_45_35</name>
    <dbReference type="NCBI Taxonomy" id="1618993"/>
    <lineage>
        <taxon>Bacteria</taxon>
        <taxon>Candidatus Uhriibacteriota</taxon>
    </lineage>
</organism>
<dbReference type="EMBL" id="LCKW01000014">
    <property type="protein sequence ID" value="KKU08748.1"/>
    <property type="molecule type" value="Genomic_DNA"/>
</dbReference>
<feature type="transmembrane region" description="Helical" evidence="1">
    <location>
        <begin position="91"/>
        <end position="114"/>
    </location>
</feature>
<evidence type="ECO:0000313" key="2">
    <source>
        <dbReference type="EMBL" id="KKU08748.1"/>
    </source>
</evidence>
<dbReference type="STRING" id="1618993.UX09_C0014G0020"/>
<protein>
    <submittedName>
        <fullName evidence="2">Uncharacterized protein</fullName>
    </submittedName>
</protein>
<feature type="transmembrane region" description="Helical" evidence="1">
    <location>
        <begin position="126"/>
        <end position="149"/>
    </location>
</feature>
<proteinExistence type="predicted"/>
<keyword evidence="1" id="KW-1133">Transmembrane helix</keyword>
<feature type="transmembrane region" description="Helical" evidence="1">
    <location>
        <begin position="58"/>
        <end position="79"/>
    </location>
</feature>
<keyword evidence="1" id="KW-0472">Membrane</keyword>
<accession>A0A0G1PTG2</accession>
<feature type="transmembrane region" description="Helical" evidence="1">
    <location>
        <begin position="21"/>
        <end position="38"/>
    </location>
</feature>
<evidence type="ECO:0000256" key="1">
    <source>
        <dbReference type="SAM" id="Phobius"/>
    </source>
</evidence>
<dbReference type="AlphaFoldDB" id="A0A0G1PTG2"/>
<dbReference type="Proteomes" id="UP000034354">
    <property type="component" value="Unassembled WGS sequence"/>
</dbReference>
<gene>
    <name evidence="2" type="ORF">UX09_C0014G0020</name>
</gene>
<evidence type="ECO:0000313" key="3">
    <source>
        <dbReference type="Proteomes" id="UP000034354"/>
    </source>
</evidence>
<comment type="caution">
    <text evidence="2">The sequence shown here is derived from an EMBL/GenBank/DDBJ whole genome shotgun (WGS) entry which is preliminary data.</text>
</comment>
<keyword evidence="1" id="KW-0812">Transmembrane</keyword>
<name>A0A0G1PTG2_9BACT</name>